<gene>
    <name evidence="1" type="ORF">ALO79_200194</name>
</gene>
<dbReference type="Proteomes" id="UP000050381">
    <property type="component" value="Unassembled WGS sequence"/>
</dbReference>
<sequence>MLQRLHQALQRPMHVAADTSRTHFDHRLGRQQETFAEVVDVQAQRVVGPLFHAQGVNPVPGRDGLLGRGFTGAVPIVQQRAE</sequence>
<evidence type="ECO:0000313" key="2">
    <source>
        <dbReference type="Proteomes" id="UP000050381"/>
    </source>
</evidence>
<evidence type="ECO:0000313" key="1">
    <source>
        <dbReference type="EMBL" id="KPW90447.1"/>
    </source>
</evidence>
<name>A0A0P9MPJ8_PSESX</name>
<dbReference type="EMBL" id="LJQD01000503">
    <property type="protein sequence ID" value="KPW90447.1"/>
    <property type="molecule type" value="Genomic_DNA"/>
</dbReference>
<organism evidence="1 2">
    <name type="scientific">Pseudomonas syringae pv. castaneae</name>
    <dbReference type="NCBI Taxonomy" id="264450"/>
    <lineage>
        <taxon>Bacteria</taxon>
        <taxon>Pseudomonadati</taxon>
        <taxon>Pseudomonadota</taxon>
        <taxon>Gammaproteobacteria</taxon>
        <taxon>Pseudomonadales</taxon>
        <taxon>Pseudomonadaceae</taxon>
        <taxon>Pseudomonas</taxon>
        <taxon>Pseudomonas syringae</taxon>
    </lineage>
</organism>
<proteinExistence type="predicted"/>
<dbReference type="AlphaFoldDB" id="A0A0P9MPJ8"/>
<accession>A0A0P9MPJ8</accession>
<comment type="caution">
    <text evidence="1">The sequence shown here is derived from an EMBL/GenBank/DDBJ whole genome shotgun (WGS) entry which is preliminary data.</text>
</comment>
<reference evidence="1 2" key="1">
    <citation type="submission" date="2015-09" db="EMBL/GenBank/DDBJ databases">
        <title>Genome announcement of multiple Pseudomonas syringae strains.</title>
        <authorList>
            <person name="Thakur S."/>
            <person name="Wang P.W."/>
            <person name="Gong Y."/>
            <person name="Weir B.S."/>
            <person name="Guttman D.S."/>
        </authorList>
    </citation>
    <scope>NUCLEOTIDE SEQUENCE [LARGE SCALE GENOMIC DNA]</scope>
    <source>
        <strain evidence="1 2">ICMP9419</strain>
    </source>
</reference>
<protein>
    <submittedName>
        <fullName evidence="1">Uncharacterized protein</fullName>
    </submittedName>
</protein>